<proteinExistence type="predicted"/>
<protein>
    <recommendedName>
        <fullName evidence="8">Gram-positive cocci surface proteins LPxTG domain-containing protein</fullName>
    </recommendedName>
</protein>
<evidence type="ECO:0000256" key="7">
    <source>
        <dbReference type="SAM" id="SignalP"/>
    </source>
</evidence>
<keyword evidence="6" id="KW-0812">Transmembrane</keyword>
<dbReference type="NCBIfam" id="TIGR01167">
    <property type="entry name" value="LPXTG_anchor"/>
    <property type="match status" value="1"/>
</dbReference>
<evidence type="ECO:0000256" key="1">
    <source>
        <dbReference type="ARBA" id="ARBA00022512"/>
    </source>
</evidence>
<gene>
    <name evidence="9" type="ORF">A5886_000420</name>
</gene>
<organism evidence="9 10">
    <name type="scientific">Candidatus Enterococcus testudinis</name>
    <dbReference type="NCBI Taxonomy" id="1834191"/>
    <lineage>
        <taxon>Bacteria</taxon>
        <taxon>Bacillati</taxon>
        <taxon>Bacillota</taxon>
        <taxon>Bacilli</taxon>
        <taxon>Lactobacillales</taxon>
        <taxon>Enterococcaceae</taxon>
        <taxon>Enterococcus</taxon>
    </lineage>
</organism>
<comment type="caution">
    <text evidence="9">The sequence shown here is derived from an EMBL/GenBank/DDBJ whole genome shotgun (WGS) entry which is preliminary data.</text>
</comment>
<keyword evidence="3 7" id="KW-0732">Signal</keyword>
<dbReference type="AlphaFoldDB" id="A0A242A379"/>
<keyword evidence="1" id="KW-0134">Cell wall</keyword>
<evidence type="ECO:0000256" key="2">
    <source>
        <dbReference type="ARBA" id="ARBA00022525"/>
    </source>
</evidence>
<keyword evidence="2" id="KW-0964">Secreted</keyword>
<evidence type="ECO:0000313" key="9">
    <source>
        <dbReference type="EMBL" id="OTN75350.1"/>
    </source>
</evidence>
<dbReference type="EMBL" id="NGKU01000001">
    <property type="protein sequence ID" value="OTN75350.1"/>
    <property type="molecule type" value="Genomic_DNA"/>
</dbReference>
<keyword evidence="4" id="KW-0572">Peptidoglycan-anchor</keyword>
<feature type="signal peptide" evidence="7">
    <location>
        <begin position="1"/>
        <end position="21"/>
    </location>
</feature>
<name>A0A242A379_9ENTE</name>
<feature type="compositionally biased region" description="Low complexity" evidence="5">
    <location>
        <begin position="282"/>
        <end position="299"/>
    </location>
</feature>
<dbReference type="Proteomes" id="UP000195043">
    <property type="component" value="Unassembled WGS sequence"/>
</dbReference>
<evidence type="ECO:0000313" key="10">
    <source>
        <dbReference type="Proteomes" id="UP000195043"/>
    </source>
</evidence>
<feature type="region of interest" description="Disordered" evidence="5">
    <location>
        <begin position="30"/>
        <end position="75"/>
    </location>
</feature>
<evidence type="ECO:0000256" key="5">
    <source>
        <dbReference type="SAM" id="MobiDB-lite"/>
    </source>
</evidence>
<evidence type="ECO:0000259" key="8">
    <source>
        <dbReference type="PROSITE" id="PS50847"/>
    </source>
</evidence>
<accession>A0A242A379</accession>
<dbReference type="InterPro" id="IPR019931">
    <property type="entry name" value="LPXTG_anchor"/>
</dbReference>
<keyword evidence="6" id="KW-1133">Transmembrane helix</keyword>
<keyword evidence="10" id="KW-1185">Reference proteome</keyword>
<feature type="compositionally biased region" description="Low complexity" evidence="5">
    <location>
        <begin position="57"/>
        <end position="75"/>
    </location>
</feature>
<feature type="domain" description="Gram-positive cocci surface proteins LPxTG" evidence="8">
    <location>
        <begin position="305"/>
        <end position="337"/>
    </location>
</feature>
<dbReference type="Pfam" id="PF00746">
    <property type="entry name" value="Gram_pos_anchor"/>
    <property type="match status" value="1"/>
</dbReference>
<dbReference type="STRING" id="1834191.A5886_000420"/>
<feature type="chain" id="PRO_5013280821" description="Gram-positive cocci surface proteins LPxTG domain-containing protein" evidence="7">
    <location>
        <begin position="22"/>
        <end position="337"/>
    </location>
</feature>
<dbReference type="RefSeq" id="WP_179189953.1">
    <property type="nucleotide sequence ID" value="NZ_NGKU01000001.1"/>
</dbReference>
<keyword evidence="6" id="KW-0472">Membrane</keyword>
<feature type="region of interest" description="Disordered" evidence="5">
    <location>
        <begin position="273"/>
        <end position="308"/>
    </location>
</feature>
<feature type="compositionally biased region" description="Polar residues" evidence="5">
    <location>
        <begin position="30"/>
        <end position="56"/>
    </location>
</feature>
<sequence length="337" mass="36408">MKKVFWLSCCILFLSPLTTLAEESTSAAIAQSSDSSVQMTSESVSEPTNQTNTSSDEATTNSTGETTEATEATETIDAAAVIATIQSDTGEETNSQTFSTQEQPSDMRQSLQTGIADGRITALTQAELDQLSDEQLAQANQLALRYSSDAMGFDLGFFGKIVRALWIDQTLSWSAIEAQLAFDPSSYATFSAMIPDMDQLQDYLNTLYPATGIFLTVNQTVSEEWLTSILTNLDAVEAQSSDETLFPGRIAWIIHAINESLYLPTVATETTSDSQQAAETAETVVSSEGTTASTAEATAQDNSSLPKTNETKSPLLLIAGVVLILLVLLIFWRRKKK</sequence>
<reference evidence="9 10" key="1">
    <citation type="submission" date="2017-05" db="EMBL/GenBank/DDBJ databases">
        <title>The Genome Sequence of Enterococcus sp. 8G7_MSG3316.</title>
        <authorList>
            <consortium name="The Broad Institute Genomics Platform"/>
            <consortium name="The Broad Institute Genomic Center for Infectious Diseases"/>
            <person name="Earl A."/>
            <person name="Manson A."/>
            <person name="Schwartman J."/>
            <person name="Gilmore M."/>
            <person name="Abouelleil A."/>
            <person name="Cao P."/>
            <person name="Chapman S."/>
            <person name="Cusick C."/>
            <person name="Shea T."/>
            <person name="Young S."/>
            <person name="Neafsey D."/>
            <person name="Nusbaum C."/>
            <person name="Birren B."/>
        </authorList>
    </citation>
    <scope>NUCLEOTIDE SEQUENCE [LARGE SCALE GENOMIC DNA]</scope>
    <source>
        <strain evidence="9 10">8G7_MSG3316</strain>
    </source>
</reference>
<feature type="transmembrane region" description="Helical" evidence="6">
    <location>
        <begin position="314"/>
        <end position="332"/>
    </location>
</feature>
<evidence type="ECO:0000256" key="4">
    <source>
        <dbReference type="ARBA" id="ARBA00023088"/>
    </source>
</evidence>
<dbReference type="PROSITE" id="PS50847">
    <property type="entry name" value="GRAM_POS_ANCHORING"/>
    <property type="match status" value="1"/>
</dbReference>
<evidence type="ECO:0000256" key="6">
    <source>
        <dbReference type="SAM" id="Phobius"/>
    </source>
</evidence>
<evidence type="ECO:0000256" key="3">
    <source>
        <dbReference type="ARBA" id="ARBA00022729"/>
    </source>
</evidence>